<dbReference type="Proteomes" id="UP001589766">
    <property type="component" value="Unassembled WGS sequence"/>
</dbReference>
<name>A0ABV6F3L9_9MICC</name>
<dbReference type="Pfam" id="PF01968">
    <property type="entry name" value="Hydantoinase_A"/>
    <property type="match status" value="1"/>
</dbReference>
<comment type="caution">
    <text evidence="3">The sequence shown here is derived from an EMBL/GenBank/DDBJ whole genome shotgun (WGS) entry which is preliminary data.</text>
</comment>
<dbReference type="InterPro" id="IPR008040">
    <property type="entry name" value="Hydant_A_N"/>
</dbReference>
<dbReference type="PANTHER" id="PTHR11365">
    <property type="entry name" value="5-OXOPROLINASE RELATED"/>
    <property type="match status" value="1"/>
</dbReference>
<organism evidence="3 4">
    <name type="scientific">Citricoccus parietis</name>
    <dbReference type="NCBI Taxonomy" id="592307"/>
    <lineage>
        <taxon>Bacteria</taxon>
        <taxon>Bacillati</taxon>
        <taxon>Actinomycetota</taxon>
        <taxon>Actinomycetes</taxon>
        <taxon>Micrococcales</taxon>
        <taxon>Micrococcaceae</taxon>
        <taxon>Citricoccus</taxon>
    </lineage>
</organism>
<evidence type="ECO:0000259" key="2">
    <source>
        <dbReference type="Pfam" id="PF05378"/>
    </source>
</evidence>
<dbReference type="EMBL" id="JBHLWH010000017">
    <property type="protein sequence ID" value="MFC0248112.1"/>
    <property type="molecule type" value="Genomic_DNA"/>
</dbReference>
<evidence type="ECO:0000313" key="4">
    <source>
        <dbReference type="Proteomes" id="UP001589766"/>
    </source>
</evidence>
<dbReference type="RefSeq" id="WP_378040744.1">
    <property type="nucleotide sequence ID" value="NZ_JBHLWH010000017.1"/>
</dbReference>
<proteinExistence type="predicted"/>
<gene>
    <name evidence="3" type="ORF">ACFFIO_06315</name>
</gene>
<feature type="domain" description="Hydantoinase/oxoprolinase N-terminal" evidence="2">
    <location>
        <begin position="29"/>
        <end position="209"/>
    </location>
</feature>
<dbReference type="InterPro" id="IPR045079">
    <property type="entry name" value="Oxoprolinase-like"/>
</dbReference>
<reference evidence="3 4" key="1">
    <citation type="submission" date="2024-09" db="EMBL/GenBank/DDBJ databases">
        <authorList>
            <person name="Sun Q."/>
            <person name="Mori K."/>
        </authorList>
    </citation>
    <scope>NUCLEOTIDE SEQUENCE [LARGE SCALE GENOMIC DNA]</scope>
    <source>
        <strain evidence="3 4">CCM 7609</strain>
    </source>
</reference>
<dbReference type="InterPro" id="IPR002821">
    <property type="entry name" value="Hydantoinase_A"/>
</dbReference>
<accession>A0ABV6F3L9</accession>
<keyword evidence="4" id="KW-1185">Reference proteome</keyword>
<sequence>MVTTKYLRLTGRSEKGWIEVDSNDDGWWIGIDVGGTFTDLVAVQRSTGTVLDTKVLTSKPYQEDGVLAGLAKIGIPIEQVDEIVHGHTSGINAVLSRDGAKTALLATAGHKDLLDIGRMDRPFGVDLYDPTWLRPHQARPVVRRRDRHGIPERISENGTVLLELDEDHVRQIAHDLREAEIESVAICFMNSYLTRVHEERAAEIIREEIPDAYVQTSELYPVTKEHERTTTVVFDAYVGPIVTNYLRRLERSLGEIGFRGTLWIMTMNGGVGSVAETSKAPVFQLVSGPVGGVSGIVQLVRSRGGHENFVSMDVGGTSTDVAAVQDGETPMTDLWEIEHGLVMTMPAVDVQSVGSGAGSIIMIDDLGSIRVGPESAGSNPGPAAYGRGGTEPTLTDACVHLGILQPELFAGGDITLEPTLAVQALTAVADRIGMNATELADGAYRLASTDMASALRAISTHRGVDLRGFSLLAFGAAGPMMAVAVARDLGMKSVVIPPHPGEFSAYGLVSSDLRVTRAQSPFIQLNSIKSDFLEELFASLEKETVGDLLRQGVDESDITLERSIFAMYAGQTWDNRVPIASEPIDDDAVARIISDVHAFYNSRYGYSADELPIIVTSIEVTAAAERFGGTPNYPTDQEGDSLLKTASLRLAGIDHPDAPVHGRARMRIGVPIPGPAVIVEQYATTVLDAGSSASLDSGGNLNIILKDLEEKS</sequence>
<feature type="domain" description="Hydantoinase A/oxoprolinase" evidence="1">
    <location>
        <begin position="228"/>
        <end position="515"/>
    </location>
</feature>
<dbReference type="Pfam" id="PF05378">
    <property type="entry name" value="Hydant_A_N"/>
    <property type="match status" value="1"/>
</dbReference>
<evidence type="ECO:0000259" key="1">
    <source>
        <dbReference type="Pfam" id="PF01968"/>
    </source>
</evidence>
<evidence type="ECO:0000313" key="3">
    <source>
        <dbReference type="EMBL" id="MFC0248112.1"/>
    </source>
</evidence>
<dbReference type="PANTHER" id="PTHR11365:SF23">
    <property type="entry name" value="HYPOTHETICAL 5-OXOPROLINASE (EUROFUNG)-RELATED"/>
    <property type="match status" value="1"/>
</dbReference>
<protein>
    <submittedName>
        <fullName evidence="3">Hydantoinase/oxoprolinase family protein</fullName>
    </submittedName>
</protein>